<dbReference type="EMBL" id="CP024172">
    <property type="protein sequence ID" value="AZW19055.1"/>
    <property type="molecule type" value="Genomic_DNA"/>
</dbReference>
<dbReference type="Gene3D" id="3.10.310.10">
    <property type="entry name" value="Diaminopimelate Epimerase, Chain A, domain 1"/>
    <property type="match status" value="2"/>
</dbReference>
<dbReference type="Pfam" id="PF02567">
    <property type="entry name" value="PhzC-PhzF"/>
    <property type="match status" value="1"/>
</dbReference>
<evidence type="ECO:0000256" key="2">
    <source>
        <dbReference type="ARBA" id="ARBA00023235"/>
    </source>
</evidence>
<feature type="active site" evidence="3">
    <location>
        <position position="62"/>
    </location>
</feature>
<dbReference type="PIRSF" id="PIRSF016184">
    <property type="entry name" value="PhzC_PhzF"/>
    <property type="match status" value="1"/>
</dbReference>
<name>A0AAN1S055_9BORD</name>
<keyword evidence="2" id="KW-0413">Isomerase</keyword>
<dbReference type="GO" id="GO:0016853">
    <property type="term" value="F:isomerase activity"/>
    <property type="evidence" value="ECO:0007669"/>
    <property type="project" value="UniProtKB-KW"/>
</dbReference>
<dbReference type="SUPFAM" id="SSF54506">
    <property type="entry name" value="Diaminopimelate epimerase-like"/>
    <property type="match status" value="1"/>
</dbReference>
<reference evidence="5" key="1">
    <citation type="submission" date="2017-10" db="EMBL/GenBank/DDBJ databases">
        <title>Whole genome sequencing of various Bordetella species.</title>
        <authorList>
            <person name="Weigand M.R."/>
            <person name="Loparev V."/>
            <person name="Peng Y."/>
            <person name="Bowden K.E."/>
            <person name="Tondella M.L."/>
            <person name="Williams M.M."/>
        </authorList>
    </citation>
    <scope>NUCLEOTIDE SEQUENCE [LARGE SCALE GENOMIC DNA]</scope>
    <source>
        <strain evidence="5">H720</strain>
    </source>
</reference>
<dbReference type="InterPro" id="IPR003719">
    <property type="entry name" value="Phenazine_PhzF-like"/>
</dbReference>
<organism evidence="4 5">
    <name type="scientific">Bordetella hinzii</name>
    <dbReference type="NCBI Taxonomy" id="103855"/>
    <lineage>
        <taxon>Bacteria</taxon>
        <taxon>Pseudomonadati</taxon>
        <taxon>Pseudomonadota</taxon>
        <taxon>Betaproteobacteria</taxon>
        <taxon>Burkholderiales</taxon>
        <taxon>Alcaligenaceae</taxon>
        <taxon>Bordetella</taxon>
    </lineage>
</organism>
<accession>A0AAN1S055</accession>
<protein>
    <submittedName>
        <fullName evidence="4">PhzF family phenazine biosynthesis protein</fullName>
    </submittedName>
</protein>
<dbReference type="PANTHER" id="PTHR13774:SF39">
    <property type="entry name" value="BIOSYNTHESIS PROTEIN, PUTATIVE-RELATED"/>
    <property type="match status" value="1"/>
</dbReference>
<evidence type="ECO:0000313" key="4">
    <source>
        <dbReference type="EMBL" id="AZW19055.1"/>
    </source>
</evidence>
<dbReference type="GO" id="GO:0005737">
    <property type="term" value="C:cytoplasm"/>
    <property type="evidence" value="ECO:0007669"/>
    <property type="project" value="TreeGrafter"/>
</dbReference>
<evidence type="ECO:0000256" key="3">
    <source>
        <dbReference type="PIRSR" id="PIRSR016184-1"/>
    </source>
</evidence>
<evidence type="ECO:0000313" key="5">
    <source>
        <dbReference type="Proteomes" id="UP000282741"/>
    </source>
</evidence>
<comment type="similarity">
    <text evidence="1">Belongs to the PhzF family.</text>
</comment>
<dbReference type="AlphaFoldDB" id="A0AAN1S055"/>
<dbReference type="NCBIfam" id="TIGR00654">
    <property type="entry name" value="PhzF_family"/>
    <property type="match status" value="1"/>
</dbReference>
<gene>
    <name evidence="4" type="ORF">CS347_20975</name>
</gene>
<dbReference type="PANTHER" id="PTHR13774">
    <property type="entry name" value="PHENAZINE BIOSYNTHESIS PROTEIN"/>
    <property type="match status" value="1"/>
</dbReference>
<dbReference type="Proteomes" id="UP000282741">
    <property type="component" value="Chromosome"/>
</dbReference>
<evidence type="ECO:0000256" key="1">
    <source>
        <dbReference type="ARBA" id="ARBA00008270"/>
    </source>
</evidence>
<dbReference type="RefSeq" id="WP_048940052.1">
    <property type="nucleotide sequence ID" value="NZ_CP012077.1"/>
</dbReference>
<proteinExistence type="inferred from homology"/>
<sequence>MNTSSSPRQASGPALIKGYPVQRLAAFAAGDLGGNPAGVVLCDTLPEADIMQAIAAEVGYSETAFACPAADAWRVRYFAPEIEVPFCGHATIALGAALATRHGDGVYPLQTNHARISVEGRQHHGRLQAILQSPPTRSEPAPAGLVDASLALFGYRQADLDPRLPPALAEGGARHLILALASRQRLADMRYDQAAGRDLMLAQGFATIAIVHAETAQRFHARNPFASGGVYEDPATGAAAAALGGYLRDIQWPHGGAIDIFQGEDMGVPCHLHAQIAPEAGSSIRISGAVRRLV</sequence>